<evidence type="ECO:0000313" key="2">
    <source>
        <dbReference type="Proteomes" id="UP000033607"/>
    </source>
</evidence>
<dbReference type="Proteomes" id="UP000033607">
    <property type="component" value="Unassembled WGS sequence"/>
</dbReference>
<dbReference type="EMBL" id="LATL02000208">
    <property type="protein sequence ID" value="KMW70310.1"/>
    <property type="molecule type" value="Genomic_DNA"/>
</dbReference>
<sequence length="56" mass="6286">LAIFTPDNKLLEEHDDISQSNSNSQITVTLPSDGTYRVIVNSYDDKGRGKYNLTIK</sequence>
<accession>A0A0J9EYM7</accession>
<dbReference type="Gene3D" id="2.60.120.380">
    <property type="match status" value="1"/>
</dbReference>
<dbReference type="AlphaFoldDB" id="A0A0J9EYM7"/>
<protein>
    <submittedName>
        <fullName evidence="1">Peptidase</fullName>
    </submittedName>
</protein>
<feature type="non-terminal residue" evidence="1">
    <location>
        <position position="1"/>
    </location>
</feature>
<reference evidence="1 2" key="1">
    <citation type="submission" date="2015-06" db="EMBL/GenBank/DDBJ databases">
        <title>Draft genome assembly of filamentous brackish cyanobacterium Limnoraphis robusta strain CS-951.</title>
        <authorList>
            <person name="Willis A."/>
            <person name="Parks M."/>
            <person name="Burford M.A."/>
        </authorList>
    </citation>
    <scope>NUCLEOTIDE SEQUENCE [LARGE SCALE GENOMIC DNA]</scope>
    <source>
        <strain evidence="1 2">CS-951</strain>
    </source>
</reference>
<gene>
    <name evidence="1" type="ORF">WN50_36310</name>
</gene>
<name>A0A0J9EYM7_9CYAN</name>
<evidence type="ECO:0000313" key="1">
    <source>
        <dbReference type="EMBL" id="KMW70310.1"/>
    </source>
</evidence>
<organism evidence="1 2">
    <name type="scientific">Limnoraphis robusta CS-951</name>
    <dbReference type="NCBI Taxonomy" id="1637645"/>
    <lineage>
        <taxon>Bacteria</taxon>
        <taxon>Bacillati</taxon>
        <taxon>Cyanobacteriota</taxon>
        <taxon>Cyanophyceae</taxon>
        <taxon>Oscillatoriophycideae</taxon>
        <taxon>Oscillatoriales</taxon>
        <taxon>Sirenicapillariaceae</taxon>
        <taxon>Limnoraphis</taxon>
    </lineage>
</organism>
<comment type="caution">
    <text evidence="1">The sequence shown here is derived from an EMBL/GenBank/DDBJ whole genome shotgun (WGS) entry which is preliminary data.</text>
</comment>
<proteinExistence type="predicted"/>